<dbReference type="PANTHER" id="PTHR11679">
    <property type="entry name" value="VESICLE PROTEIN SORTING-ASSOCIATED"/>
    <property type="match status" value="1"/>
</dbReference>
<keyword evidence="3" id="KW-1185">Reference proteome</keyword>
<dbReference type="Proteomes" id="UP000008237">
    <property type="component" value="Unassembled WGS sequence"/>
</dbReference>
<gene>
    <name evidence="2" type="ORF">EAI_05646</name>
</gene>
<sequence>MEAVNNLEQFLTDTWADIVHLVHGSAVYIDHAATECLHWYTGGKTYSFLKDAGAVSVYELAMYNFRYAKVKNCKKAMIISTSSNPAFYQRTVKMIMEKNIFDCCTIVTAAHSSVLNYEDTVPLEDKIDYAKLKRDVKCWMCSNLQSQDCSVVVLFRPIFISLIDNDLLVTPPFGDLSPTLNNTLTKDSEYAVDHFVSLFHSLFTYLNLKEDVYSMGRFSEYVAEKLEILPAAVNRRNSLIGAEGVSLIFVDRTLDLCTPTSNNTESLLAKILCTLPHLSHHCNDVAINMSPLFCNPQEASQLIDEVPGCLASNDKSLTNVLITKKQKEVLTTANKMLVDILLTNENPKLKENLRSKLATRISVHSLEKLVNRFKDIGDLRAISELNKKLQVILAIIQALTSEKTSQLELLISLEKLVLQNIAISRESTSVLGQFSNIVRTREKRGLDTDNILALLVHIYALTGTEIQFSSQQEQQLKESIADAIYEDMMKLNENVMNKMSVYQQTLLLFGVADDAEAMKEISAKVAGSIMNVLHEIAQQRTYLHNYTSLISKSSSQEIVQRVGILQQLLRDMLHPERYELPDLHQRSPSFISAGFNLFSKGRMKHHPCDNKWIIVYVMGGITPEEVRETKEIISIFKPNCQITIAGSRLLNPLDIVDKVLLSSIDY</sequence>
<evidence type="ECO:0000313" key="3">
    <source>
        <dbReference type="Proteomes" id="UP000008237"/>
    </source>
</evidence>
<evidence type="ECO:0000256" key="1">
    <source>
        <dbReference type="ARBA" id="ARBA00009884"/>
    </source>
</evidence>
<name>E2BUX0_HARSA</name>
<organism evidence="3">
    <name type="scientific">Harpegnathos saltator</name>
    <name type="common">Jerdon's jumping ant</name>
    <dbReference type="NCBI Taxonomy" id="610380"/>
    <lineage>
        <taxon>Eukaryota</taxon>
        <taxon>Metazoa</taxon>
        <taxon>Ecdysozoa</taxon>
        <taxon>Arthropoda</taxon>
        <taxon>Hexapoda</taxon>
        <taxon>Insecta</taxon>
        <taxon>Pterygota</taxon>
        <taxon>Neoptera</taxon>
        <taxon>Endopterygota</taxon>
        <taxon>Hymenoptera</taxon>
        <taxon>Apocrita</taxon>
        <taxon>Aculeata</taxon>
        <taxon>Formicoidea</taxon>
        <taxon>Formicidae</taxon>
        <taxon>Ponerinae</taxon>
        <taxon>Ponerini</taxon>
        <taxon>Harpegnathos</taxon>
    </lineage>
</organism>
<evidence type="ECO:0000313" key="2">
    <source>
        <dbReference type="EMBL" id="EFN80507.1"/>
    </source>
</evidence>
<dbReference type="OMA" id="FHEYESL"/>
<dbReference type="Gene3D" id="3.40.50.1910">
    <property type="match status" value="1"/>
</dbReference>
<dbReference type="InParanoid" id="E2BUX0"/>
<dbReference type="SUPFAM" id="SSF56815">
    <property type="entry name" value="Sec1/munc18-like (SM) proteins"/>
    <property type="match status" value="1"/>
</dbReference>
<dbReference type="InterPro" id="IPR027482">
    <property type="entry name" value="Sec1-like_dom2"/>
</dbReference>
<proteinExistence type="inferred from homology"/>
<dbReference type="KEGG" id="hst:105186794"/>
<dbReference type="GO" id="GO:0016192">
    <property type="term" value="P:vesicle-mediated transport"/>
    <property type="evidence" value="ECO:0007669"/>
    <property type="project" value="InterPro"/>
</dbReference>
<accession>E2BUX0</accession>
<dbReference type="PhylomeDB" id="E2BUX0"/>
<dbReference type="EMBL" id="GL450772">
    <property type="protein sequence ID" value="EFN80507.1"/>
    <property type="molecule type" value="Genomic_DNA"/>
</dbReference>
<protein>
    <submittedName>
        <fullName evidence="2">Sec1 family domain-containing protein 2</fullName>
    </submittedName>
</protein>
<comment type="similarity">
    <text evidence="1">Belongs to the STXBP/unc-18/SEC1 family.</text>
</comment>
<dbReference type="InterPro" id="IPR036045">
    <property type="entry name" value="Sec1-like_sf"/>
</dbReference>
<dbReference type="AlphaFoldDB" id="E2BUX0"/>
<dbReference type="STRING" id="610380.E2BUX0"/>
<dbReference type="InterPro" id="IPR001619">
    <property type="entry name" value="Sec1-like"/>
</dbReference>
<dbReference type="OrthoDB" id="549905at2759"/>
<reference evidence="2 3" key="1">
    <citation type="journal article" date="2010" name="Science">
        <title>Genomic comparison of the ants Camponotus floridanus and Harpegnathos saltator.</title>
        <authorList>
            <person name="Bonasio R."/>
            <person name="Zhang G."/>
            <person name="Ye C."/>
            <person name="Mutti N.S."/>
            <person name="Fang X."/>
            <person name="Qin N."/>
            <person name="Donahue G."/>
            <person name="Yang P."/>
            <person name="Li Q."/>
            <person name="Li C."/>
            <person name="Zhang P."/>
            <person name="Huang Z."/>
            <person name="Berger S.L."/>
            <person name="Reinberg D."/>
            <person name="Wang J."/>
            <person name="Liebig J."/>
        </authorList>
    </citation>
    <scope>NUCLEOTIDE SEQUENCE [LARGE SCALE GENOMIC DNA]</scope>
    <source>
        <strain evidence="2 3">R22 G/1</strain>
    </source>
</reference>